<protein>
    <submittedName>
        <fullName evidence="2">Uncharacterized protein</fullName>
    </submittedName>
</protein>
<evidence type="ECO:0000313" key="2">
    <source>
        <dbReference type="EMBL" id="MCC3273578.1"/>
    </source>
</evidence>
<sequence>MTADTAQQIVADSLQNSPDLVYDVFEKPDGSFEVKVRSKSLAEQGGSGTVGLYKVSPTGALSLK</sequence>
<dbReference type="EMBL" id="JAJFZT010000008">
    <property type="protein sequence ID" value="MCC3273578.1"/>
    <property type="molecule type" value="Genomic_DNA"/>
</dbReference>
<dbReference type="Proteomes" id="UP001155145">
    <property type="component" value="Unassembled WGS sequence"/>
</dbReference>
<dbReference type="AlphaFoldDB" id="A0A9X1M8I5"/>
<dbReference type="RefSeq" id="WP_227929323.1">
    <property type="nucleotide sequence ID" value="NZ_JAJFZT010000008.1"/>
</dbReference>
<name>A0A9X1M8I5_9MICC</name>
<evidence type="ECO:0000313" key="3">
    <source>
        <dbReference type="Proteomes" id="UP001155145"/>
    </source>
</evidence>
<organism evidence="2 3">
    <name type="scientific">Arthrobacter zhangbolii</name>
    <dbReference type="NCBI Taxonomy" id="2886936"/>
    <lineage>
        <taxon>Bacteria</taxon>
        <taxon>Bacillati</taxon>
        <taxon>Actinomycetota</taxon>
        <taxon>Actinomycetes</taxon>
        <taxon>Micrococcales</taxon>
        <taxon>Micrococcaceae</taxon>
        <taxon>Arthrobacter</taxon>
    </lineage>
</organism>
<gene>
    <name evidence="2" type="ORF">LJ755_12665</name>
</gene>
<accession>A0A9X1M8I5</accession>
<comment type="caution">
    <text evidence="2">The sequence shown here is derived from an EMBL/GenBank/DDBJ whole genome shotgun (WGS) entry which is preliminary data.</text>
</comment>
<evidence type="ECO:0000256" key="1">
    <source>
        <dbReference type="SAM" id="MobiDB-lite"/>
    </source>
</evidence>
<proteinExistence type="predicted"/>
<reference evidence="2" key="1">
    <citation type="submission" date="2021-10" db="EMBL/GenBank/DDBJ databases">
        <title>Novel species in genus Arthrobacter.</title>
        <authorList>
            <person name="Liu Y."/>
        </authorList>
    </citation>
    <scope>NUCLEOTIDE SEQUENCE</scope>
    <source>
        <strain evidence="2">Zg-Y462</strain>
    </source>
</reference>
<feature type="region of interest" description="Disordered" evidence="1">
    <location>
        <begin position="43"/>
        <end position="64"/>
    </location>
</feature>